<accession>A0ABT8KQV1</accession>
<organism evidence="1 2">
    <name type="scientific">Splendidivirga corallicola</name>
    <dbReference type="NCBI Taxonomy" id="3051826"/>
    <lineage>
        <taxon>Bacteria</taxon>
        <taxon>Pseudomonadati</taxon>
        <taxon>Bacteroidota</taxon>
        <taxon>Cytophagia</taxon>
        <taxon>Cytophagales</taxon>
        <taxon>Splendidivirgaceae</taxon>
        <taxon>Splendidivirga</taxon>
    </lineage>
</organism>
<proteinExistence type="predicted"/>
<dbReference type="Pfam" id="PF16250">
    <property type="entry name" value="DUF4907"/>
    <property type="match status" value="1"/>
</dbReference>
<dbReference type="PROSITE" id="PS51257">
    <property type="entry name" value="PROKAR_LIPOPROTEIN"/>
    <property type="match status" value="1"/>
</dbReference>
<keyword evidence="2" id="KW-1185">Reference proteome</keyword>
<gene>
    <name evidence="1" type="ORF">QQ008_13430</name>
</gene>
<sequence length="126" mass="13949">MSILSKRTCFLIVLSILIFGCGTGESSENLKEEKVATDDQSIDVNDKALTTQVKTYVTDNGWGYRIEVNGQTYISQPHIPTITIKRGFSSKEKALKVGEFVAAKIRNNIIPPSVTKQELDSLEVLD</sequence>
<dbReference type="EMBL" id="JAUJEA010000004">
    <property type="protein sequence ID" value="MDN5202382.1"/>
    <property type="molecule type" value="Genomic_DNA"/>
</dbReference>
<name>A0ABT8KQV1_9BACT</name>
<evidence type="ECO:0000313" key="2">
    <source>
        <dbReference type="Proteomes" id="UP001172082"/>
    </source>
</evidence>
<dbReference type="RefSeq" id="WP_346752406.1">
    <property type="nucleotide sequence ID" value="NZ_JAUJEA010000004.1"/>
</dbReference>
<dbReference type="InterPro" id="IPR032593">
    <property type="entry name" value="DUF4907"/>
</dbReference>
<protein>
    <submittedName>
        <fullName evidence="1">DUF4907 domain-containing protein</fullName>
    </submittedName>
</protein>
<comment type="caution">
    <text evidence="1">The sequence shown here is derived from an EMBL/GenBank/DDBJ whole genome shotgun (WGS) entry which is preliminary data.</text>
</comment>
<dbReference type="Proteomes" id="UP001172082">
    <property type="component" value="Unassembled WGS sequence"/>
</dbReference>
<reference evidence="1" key="1">
    <citation type="submission" date="2023-06" db="EMBL/GenBank/DDBJ databases">
        <title>Genomic of Parafulvivirga corallium.</title>
        <authorList>
            <person name="Wang G."/>
        </authorList>
    </citation>
    <scope>NUCLEOTIDE SEQUENCE</scope>
    <source>
        <strain evidence="1">BMA10</strain>
    </source>
</reference>
<evidence type="ECO:0000313" key="1">
    <source>
        <dbReference type="EMBL" id="MDN5202382.1"/>
    </source>
</evidence>